<protein>
    <submittedName>
        <fullName evidence="2">Uncharacterized protein</fullName>
    </submittedName>
</protein>
<evidence type="ECO:0000256" key="1">
    <source>
        <dbReference type="SAM" id="MobiDB-lite"/>
    </source>
</evidence>
<name>A0A2A6C9E7_PRIPA</name>
<feature type="compositionally biased region" description="Polar residues" evidence="1">
    <location>
        <begin position="30"/>
        <end position="39"/>
    </location>
</feature>
<proteinExistence type="predicted"/>
<accession>A0A2A6C9E7</accession>
<evidence type="ECO:0000313" key="3">
    <source>
        <dbReference type="Proteomes" id="UP000005239"/>
    </source>
</evidence>
<keyword evidence="3" id="KW-1185">Reference proteome</keyword>
<sequence length="154" mass="17182">MSISRTDFRRSLLLPVAVPSPYPGHAASRGTPSSDTARLTPSYLVPVAPSSRRVTPVPKDDSYSANMYSSGYASETSSEHESLCELPVDRVEWEAKRGKRDSPSFDSETLSIREFIYRPLAFLVRVFSPMWSGRDPVREENQFLPLVGATSQVR</sequence>
<dbReference type="AlphaFoldDB" id="A0A2A6C9E7"/>
<accession>A0A8R1YGR7</accession>
<evidence type="ECO:0000313" key="2">
    <source>
        <dbReference type="EnsemblMetazoa" id="PPA17862.1"/>
    </source>
</evidence>
<feature type="region of interest" description="Disordered" evidence="1">
    <location>
        <begin position="17"/>
        <end position="42"/>
    </location>
</feature>
<reference evidence="2" key="2">
    <citation type="submission" date="2022-06" db="UniProtKB">
        <authorList>
            <consortium name="EnsemblMetazoa"/>
        </authorList>
    </citation>
    <scope>IDENTIFICATION</scope>
    <source>
        <strain evidence="2">PS312</strain>
    </source>
</reference>
<organism evidence="2 3">
    <name type="scientific">Pristionchus pacificus</name>
    <name type="common">Parasitic nematode worm</name>
    <dbReference type="NCBI Taxonomy" id="54126"/>
    <lineage>
        <taxon>Eukaryota</taxon>
        <taxon>Metazoa</taxon>
        <taxon>Ecdysozoa</taxon>
        <taxon>Nematoda</taxon>
        <taxon>Chromadorea</taxon>
        <taxon>Rhabditida</taxon>
        <taxon>Rhabditina</taxon>
        <taxon>Diplogasteromorpha</taxon>
        <taxon>Diplogasteroidea</taxon>
        <taxon>Neodiplogasteridae</taxon>
        <taxon>Pristionchus</taxon>
    </lineage>
</organism>
<reference evidence="3" key="1">
    <citation type="journal article" date="2008" name="Nat. Genet.">
        <title>The Pristionchus pacificus genome provides a unique perspective on nematode lifestyle and parasitism.</title>
        <authorList>
            <person name="Dieterich C."/>
            <person name="Clifton S.W."/>
            <person name="Schuster L.N."/>
            <person name="Chinwalla A."/>
            <person name="Delehaunty K."/>
            <person name="Dinkelacker I."/>
            <person name="Fulton L."/>
            <person name="Fulton R."/>
            <person name="Godfrey J."/>
            <person name="Minx P."/>
            <person name="Mitreva M."/>
            <person name="Roeseler W."/>
            <person name="Tian H."/>
            <person name="Witte H."/>
            <person name="Yang S.P."/>
            <person name="Wilson R.K."/>
            <person name="Sommer R.J."/>
        </authorList>
    </citation>
    <scope>NUCLEOTIDE SEQUENCE [LARGE SCALE GENOMIC DNA]</scope>
    <source>
        <strain evidence="3">PS312</strain>
    </source>
</reference>
<dbReference type="Proteomes" id="UP000005239">
    <property type="component" value="Unassembled WGS sequence"/>
</dbReference>
<dbReference type="EnsemblMetazoa" id="PPA17862.1">
    <property type="protein sequence ID" value="PPA17862.1"/>
    <property type="gene ID" value="WBGene00107416"/>
</dbReference>
<gene>
    <name evidence="2" type="primary">WBGene00107416</name>
</gene>